<name>A0A372NUW1_9SPHI</name>
<dbReference type="InterPro" id="IPR024278">
    <property type="entry name" value="DUF3823_N"/>
</dbReference>
<dbReference type="Gene3D" id="2.60.40.1120">
    <property type="entry name" value="Carboxypeptidase-like, regulatory domain"/>
    <property type="match status" value="1"/>
</dbReference>
<dbReference type="OrthoDB" id="1433240at2"/>
<dbReference type="AlphaFoldDB" id="A0A372NUW1"/>
<dbReference type="Proteomes" id="UP000264217">
    <property type="component" value="Unassembled WGS sequence"/>
</dbReference>
<protein>
    <submittedName>
        <fullName evidence="3">DUF3823 domain-containing protein</fullName>
    </submittedName>
</protein>
<evidence type="ECO:0000313" key="4">
    <source>
        <dbReference type="Proteomes" id="UP000264217"/>
    </source>
</evidence>
<evidence type="ECO:0000259" key="2">
    <source>
        <dbReference type="Pfam" id="PF18003"/>
    </source>
</evidence>
<sequence>MKIKFQYLILMLALFAAYGCKKDNYDAPTLTLKGRLVYNGEAVNVEYNKVPFELYQPGFGKTGPINGTFAQDGTYSTLLFAGDYKFTIPANQGPFRWKELGPSKRDTLAVKVGANQTLDIDVIPYYMVRNATFTPASGKLTAKFNIEKVITDANAKNIETVFLYINKTQFVSNADNMNISSDPNVPEPAIVAGSSITDLNNVTIIDDLPSITPTQNYVFARVGIKIAGVEDMIFSPLVKVSL</sequence>
<dbReference type="Pfam" id="PF12866">
    <property type="entry name" value="DUF3823"/>
    <property type="match status" value="1"/>
</dbReference>
<keyword evidence="4" id="KW-1185">Reference proteome</keyword>
<comment type="caution">
    <text evidence="3">The sequence shown here is derived from an EMBL/GenBank/DDBJ whole genome shotgun (WGS) entry which is preliminary data.</text>
</comment>
<evidence type="ECO:0000313" key="3">
    <source>
        <dbReference type="EMBL" id="RFZ92731.1"/>
    </source>
</evidence>
<dbReference type="InterPro" id="IPR041186">
    <property type="entry name" value="DUF3823_C"/>
</dbReference>
<dbReference type="RefSeq" id="WP_117392439.1">
    <property type="nucleotide sequence ID" value="NZ_QWDC01000002.1"/>
</dbReference>
<organism evidence="3 4">
    <name type="scientific">Mucilaginibacter conchicola</name>
    <dbReference type="NCBI Taxonomy" id="2303333"/>
    <lineage>
        <taxon>Bacteria</taxon>
        <taxon>Pseudomonadati</taxon>
        <taxon>Bacteroidota</taxon>
        <taxon>Sphingobacteriia</taxon>
        <taxon>Sphingobacteriales</taxon>
        <taxon>Sphingobacteriaceae</taxon>
        <taxon>Mucilaginibacter</taxon>
    </lineage>
</organism>
<dbReference type="PROSITE" id="PS51257">
    <property type="entry name" value="PROKAR_LIPOPROTEIN"/>
    <property type="match status" value="1"/>
</dbReference>
<feature type="domain" description="DUF3823" evidence="1">
    <location>
        <begin position="31"/>
        <end position="122"/>
    </location>
</feature>
<accession>A0A372NUW1</accession>
<reference evidence="3 4" key="1">
    <citation type="submission" date="2018-08" db="EMBL/GenBank/DDBJ databases">
        <title>Mucilaginibacter sp. MYSH2.</title>
        <authorList>
            <person name="Seo T."/>
        </authorList>
    </citation>
    <scope>NUCLEOTIDE SEQUENCE [LARGE SCALE GENOMIC DNA]</scope>
    <source>
        <strain evidence="3 4">MYSH2</strain>
    </source>
</reference>
<proteinExistence type="predicted"/>
<dbReference type="EMBL" id="QWDC01000002">
    <property type="protein sequence ID" value="RFZ92731.1"/>
    <property type="molecule type" value="Genomic_DNA"/>
</dbReference>
<evidence type="ECO:0000259" key="1">
    <source>
        <dbReference type="Pfam" id="PF12866"/>
    </source>
</evidence>
<dbReference type="Pfam" id="PF18003">
    <property type="entry name" value="DUF3823_C"/>
    <property type="match status" value="1"/>
</dbReference>
<dbReference type="Gene3D" id="2.60.40.2060">
    <property type="match status" value="1"/>
</dbReference>
<feature type="domain" description="DUF3823" evidence="2">
    <location>
        <begin position="126"/>
        <end position="239"/>
    </location>
</feature>
<gene>
    <name evidence="3" type="ORF">D0C36_15130</name>
</gene>